<dbReference type="EMBL" id="CM047742">
    <property type="protein sequence ID" value="KAJ0034108.1"/>
    <property type="molecule type" value="Genomic_DNA"/>
</dbReference>
<reference evidence="2" key="1">
    <citation type="journal article" date="2023" name="G3 (Bethesda)">
        <title>Genome assembly and association tests identify interacting loci associated with vigor, precocity, and sex in interspecific pistachio rootstocks.</title>
        <authorList>
            <person name="Palmer W."/>
            <person name="Jacygrad E."/>
            <person name="Sagayaradj S."/>
            <person name="Cavanaugh K."/>
            <person name="Han R."/>
            <person name="Bertier L."/>
            <person name="Beede B."/>
            <person name="Kafkas S."/>
            <person name="Golino D."/>
            <person name="Preece J."/>
            <person name="Michelmore R."/>
        </authorList>
    </citation>
    <scope>NUCLEOTIDE SEQUENCE [LARGE SCALE GENOMIC DNA]</scope>
</reference>
<comment type="caution">
    <text evidence="1">The sequence shown here is derived from an EMBL/GenBank/DDBJ whole genome shotgun (WGS) entry which is preliminary data.</text>
</comment>
<name>A0ACC0YB02_9ROSI</name>
<sequence length="172" mass="19062">MLFHCQVRVDLTGDATQKVFDKVLANLARSAPPIPGFRREKGGKTTKVPKDFLLQILGEDRVTKFVVQEIVSSTMTDYSKKASHCQFLLHASFDPTSVDTYKCFNSMQENLNVKEKKVTTTQSAEELKKVFTPGNEFGFNAIMELGNSEAEEKPEAEGESDVEVSSSSSSDL</sequence>
<dbReference type="Proteomes" id="UP001163603">
    <property type="component" value="Chromosome 7"/>
</dbReference>
<evidence type="ECO:0000313" key="1">
    <source>
        <dbReference type="EMBL" id="KAJ0034108.1"/>
    </source>
</evidence>
<keyword evidence="2" id="KW-1185">Reference proteome</keyword>
<accession>A0ACC0YB02</accession>
<protein>
    <submittedName>
        <fullName evidence="1">Uncharacterized protein</fullName>
    </submittedName>
</protein>
<evidence type="ECO:0000313" key="2">
    <source>
        <dbReference type="Proteomes" id="UP001163603"/>
    </source>
</evidence>
<proteinExistence type="predicted"/>
<gene>
    <name evidence="1" type="ORF">Pint_26064</name>
</gene>
<organism evidence="1 2">
    <name type="scientific">Pistacia integerrima</name>
    <dbReference type="NCBI Taxonomy" id="434235"/>
    <lineage>
        <taxon>Eukaryota</taxon>
        <taxon>Viridiplantae</taxon>
        <taxon>Streptophyta</taxon>
        <taxon>Embryophyta</taxon>
        <taxon>Tracheophyta</taxon>
        <taxon>Spermatophyta</taxon>
        <taxon>Magnoliopsida</taxon>
        <taxon>eudicotyledons</taxon>
        <taxon>Gunneridae</taxon>
        <taxon>Pentapetalae</taxon>
        <taxon>rosids</taxon>
        <taxon>malvids</taxon>
        <taxon>Sapindales</taxon>
        <taxon>Anacardiaceae</taxon>
        <taxon>Pistacia</taxon>
    </lineage>
</organism>